<reference evidence="2 3" key="1">
    <citation type="submission" date="2020-08" db="EMBL/GenBank/DDBJ databases">
        <title>Sequencing the genomes of 1000 actinobacteria strains.</title>
        <authorList>
            <person name="Klenk H.-P."/>
        </authorList>
    </citation>
    <scope>NUCLEOTIDE SEQUENCE [LARGE SCALE GENOMIC DNA]</scope>
    <source>
        <strain evidence="2 3">DSM 45823</strain>
    </source>
</reference>
<evidence type="ECO:0000313" key="3">
    <source>
        <dbReference type="Proteomes" id="UP000539313"/>
    </source>
</evidence>
<dbReference type="InterPro" id="IPR058548">
    <property type="entry name" value="MlaB-like_STAS"/>
</dbReference>
<dbReference type="RefSeq" id="WP_182708149.1">
    <property type="nucleotide sequence ID" value="NZ_JACJII010000001.1"/>
</dbReference>
<dbReference type="Proteomes" id="UP000539313">
    <property type="component" value="Unassembled WGS sequence"/>
</dbReference>
<feature type="domain" description="STAS" evidence="1">
    <location>
        <begin position="224"/>
        <end position="300"/>
    </location>
</feature>
<dbReference type="InterPro" id="IPR002645">
    <property type="entry name" value="STAS_dom"/>
</dbReference>
<dbReference type="Pfam" id="PF14417">
    <property type="entry name" value="MEDS"/>
    <property type="match status" value="1"/>
</dbReference>
<sequence length="314" mass="33926">MNWSAGAAGEAYAGLVRDDGSPSPGEAFFAERPVGQMRPGDHAWLAFGGGEERERVVGRFVTDGLATEEKVVYVTDADPLDLPGVRWAGGADPDAHVRSGALRVLPRERACLSGDRFDPGRLLDVLGDEVSRAFGEGFRAVRITLDLTWAVAYAPEEVAGCEHGLAATVSPSTMAMAICQVDRRLVAADRLAALRDEHEVLVRPDPEFDDGVLRLVRTFDPPGLRLEGELDAARHAVFAERLALAAAGRHRVHLDCARLRFVDPAALNVLVRQAMRLPRGGRLVLDRMPPQLAQMIEAVGWARLPGLVPGRGRG</sequence>
<protein>
    <submittedName>
        <fullName evidence="2">Anti-anti-sigma factor</fullName>
    </submittedName>
</protein>
<accession>A0A7W3N4Z0</accession>
<dbReference type="InterPro" id="IPR025847">
    <property type="entry name" value="MEDS_domain"/>
</dbReference>
<dbReference type="InterPro" id="IPR036513">
    <property type="entry name" value="STAS_dom_sf"/>
</dbReference>
<dbReference type="Gene3D" id="3.30.750.24">
    <property type="entry name" value="STAS domain"/>
    <property type="match status" value="1"/>
</dbReference>
<evidence type="ECO:0000313" key="2">
    <source>
        <dbReference type="EMBL" id="MBA9007643.1"/>
    </source>
</evidence>
<comment type="caution">
    <text evidence="2">The sequence shown here is derived from an EMBL/GenBank/DDBJ whole genome shotgun (WGS) entry which is preliminary data.</text>
</comment>
<dbReference type="AlphaFoldDB" id="A0A7W3N4Z0"/>
<dbReference type="CDD" id="cd07043">
    <property type="entry name" value="STAS_anti-anti-sigma_factors"/>
    <property type="match status" value="1"/>
</dbReference>
<proteinExistence type="predicted"/>
<dbReference type="SUPFAM" id="SSF52091">
    <property type="entry name" value="SpoIIaa-like"/>
    <property type="match status" value="1"/>
</dbReference>
<evidence type="ECO:0000259" key="1">
    <source>
        <dbReference type="PROSITE" id="PS50801"/>
    </source>
</evidence>
<name>A0A7W3N4Z0_9ACTN</name>
<dbReference type="EMBL" id="JACJII010000001">
    <property type="protein sequence ID" value="MBA9007643.1"/>
    <property type="molecule type" value="Genomic_DNA"/>
</dbReference>
<organism evidence="2 3">
    <name type="scientific">Thermomonospora cellulosilytica</name>
    <dbReference type="NCBI Taxonomy" id="1411118"/>
    <lineage>
        <taxon>Bacteria</taxon>
        <taxon>Bacillati</taxon>
        <taxon>Actinomycetota</taxon>
        <taxon>Actinomycetes</taxon>
        <taxon>Streptosporangiales</taxon>
        <taxon>Thermomonosporaceae</taxon>
        <taxon>Thermomonospora</taxon>
    </lineage>
</organism>
<keyword evidence="3" id="KW-1185">Reference proteome</keyword>
<dbReference type="PROSITE" id="PS50801">
    <property type="entry name" value="STAS"/>
    <property type="match status" value="1"/>
</dbReference>
<dbReference type="Pfam" id="PF13466">
    <property type="entry name" value="STAS_2"/>
    <property type="match status" value="1"/>
</dbReference>
<gene>
    <name evidence="2" type="ORF">HNR21_006525</name>
</gene>